<dbReference type="CDD" id="cd00637">
    <property type="entry name" value="7tm_classA_rhodopsin-like"/>
    <property type="match status" value="1"/>
</dbReference>
<feature type="transmembrane region" description="Helical" evidence="10">
    <location>
        <begin position="274"/>
        <end position="295"/>
    </location>
</feature>
<feature type="transmembrane region" description="Helical" evidence="10">
    <location>
        <begin position="106"/>
        <end position="125"/>
    </location>
</feature>
<keyword evidence="3 9" id="KW-0812">Transmembrane</keyword>
<dbReference type="SUPFAM" id="SSF81321">
    <property type="entry name" value="Family A G protein-coupled receptor-like"/>
    <property type="match status" value="1"/>
</dbReference>
<evidence type="ECO:0000313" key="12">
    <source>
        <dbReference type="EMBL" id="PIK53409.1"/>
    </source>
</evidence>
<evidence type="ECO:0000256" key="2">
    <source>
        <dbReference type="ARBA" id="ARBA00022475"/>
    </source>
</evidence>
<dbReference type="PANTHER" id="PTHR24228:SF72">
    <property type="entry name" value="G-PROTEIN COUPLED RECEPTORS FAMILY 1 PROFILE DOMAIN-CONTAINING PROTEIN"/>
    <property type="match status" value="1"/>
</dbReference>
<evidence type="ECO:0000256" key="7">
    <source>
        <dbReference type="ARBA" id="ARBA00023170"/>
    </source>
</evidence>
<keyword evidence="8 9" id="KW-0807">Transducer</keyword>
<evidence type="ECO:0000256" key="10">
    <source>
        <dbReference type="SAM" id="Phobius"/>
    </source>
</evidence>
<dbReference type="PANTHER" id="PTHR24228">
    <property type="entry name" value="B2 BRADYKININ RECEPTOR/ANGIOTENSIN II RECEPTOR"/>
    <property type="match status" value="1"/>
</dbReference>
<dbReference type="AlphaFoldDB" id="A0A2G8KZH7"/>
<dbReference type="GO" id="GO:0004930">
    <property type="term" value="F:G protein-coupled receptor activity"/>
    <property type="evidence" value="ECO:0007669"/>
    <property type="project" value="UniProtKB-KW"/>
</dbReference>
<feature type="transmembrane region" description="Helical" evidence="10">
    <location>
        <begin position="67"/>
        <end position="86"/>
    </location>
</feature>
<dbReference type="InterPro" id="IPR000276">
    <property type="entry name" value="GPCR_Rhodpsn"/>
</dbReference>
<keyword evidence="7 9" id="KW-0675">Receptor</keyword>
<name>A0A2G8KZH7_STIJA</name>
<keyword evidence="5 9" id="KW-0297">G-protein coupled receptor</keyword>
<keyword evidence="6 10" id="KW-0472">Membrane</keyword>
<gene>
    <name evidence="12" type="ORF">BSL78_09692</name>
</gene>
<keyword evidence="13" id="KW-1185">Reference proteome</keyword>
<proteinExistence type="inferred from homology"/>
<evidence type="ECO:0000259" key="11">
    <source>
        <dbReference type="PROSITE" id="PS50262"/>
    </source>
</evidence>
<reference evidence="12 13" key="1">
    <citation type="journal article" date="2017" name="PLoS Biol.">
        <title>The sea cucumber genome provides insights into morphological evolution and visceral regeneration.</title>
        <authorList>
            <person name="Zhang X."/>
            <person name="Sun L."/>
            <person name="Yuan J."/>
            <person name="Sun Y."/>
            <person name="Gao Y."/>
            <person name="Zhang L."/>
            <person name="Li S."/>
            <person name="Dai H."/>
            <person name="Hamel J.F."/>
            <person name="Liu C."/>
            <person name="Yu Y."/>
            <person name="Liu S."/>
            <person name="Lin W."/>
            <person name="Guo K."/>
            <person name="Jin S."/>
            <person name="Xu P."/>
            <person name="Storey K.B."/>
            <person name="Huan P."/>
            <person name="Zhang T."/>
            <person name="Zhou Y."/>
            <person name="Zhang J."/>
            <person name="Lin C."/>
            <person name="Li X."/>
            <person name="Xing L."/>
            <person name="Huo D."/>
            <person name="Sun M."/>
            <person name="Wang L."/>
            <person name="Mercier A."/>
            <person name="Li F."/>
            <person name="Yang H."/>
            <person name="Xiang J."/>
        </authorList>
    </citation>
    <scope>NUCLEOTIDE SEQUENCE [LARGE SCALE GENOMIC DNA]</scope>
    <source>
        <strain evidence="12">Shaxun</strain>
        <tissue evidence="12">Muscle</tissue>
    </source>
</reference>
<comment type="caution">
    <text evidence="12">The sequence shown here is derived from an EMBL/GenBank/DDBJ whole genome shotgun (WGS) entry which is preliminary data.</text>
</comment>
<dbReference type="GO" id="GO:0005886">
    <property type="term" value="C:plasma membrane"/>
    <property type="evidence" value="ECO:0007669"/>
    <property type="project" value="UniProtKB-SubCell"/>
</dbReference>
<dbReference type="Pfam" id="PF00001">
    <property type="entry name" value="7tm_1"/>
    <property type="match status" value="1"/>
</dbReference>
<evidence type="ECO:0000256" key="9">
    <source>
        <dbReference type="RuleBase" id="RU000688"/>
    </source>
</evidence>
<dbReference type="PROSITE" id="PS00237">
    <property type="entry name" value="G_PROTEIN_RECEP_F1_1"/>
    <property type="match status" value="1"/>
</dbReference>
<keyword evidence="4 10" id="KW-1133">Transmembrane helix</keyword>
<dbReference type="Proteomes" id="UP000230750">
    <property type="component" value="Unassembled WGS sequence"/>
</dbReference>
<evidence type="ECO:0000256" key="3">
    <source>
        <dbReference type="ARBA" id="ARBA00022692"/>
    </source>
</evidence>
<comment type="subcellular location">
    <subcellularLocation>
        <location evidence="1">Cell membrane</location>
        <topology evidence="1">Multi-pass membrane protein</topology>
    </subcellularLocation>
</comment>
<evidence type="ECO:0000256" key="5">
    <source>
        <dbReference type="ARBA" id="ARBA00023040"/>
    </source>
</evidence>
<feature type="transmembrane region" description="Helical" evidence="10">
    <location>
        <begin position="146"/>
        <end position="169"/>
    </location>
</feature>
<evidence type="ECO:0000256" key="1">
    <source>
        <dbReference type="ARBA" id="ARBA00004651"/>
    </source>
</evidence>
<feature type="transmembrane region" description="Helical" evidence="10">
    <location>
        <begin position="198"/>
        <end position="224"/>
    </location>
</feature>
<accession>A0A2G8KZH7</accession>
<dbReference type="OrthoDB" id="6117944at2759"/>
<sequence length="355" mass="39843">MDIMELNVTQDANGSRAIEGMEIPQNQAAIITAYIISIVVAVGIPGNTLVILAVLLSKRLQTVSNIFIVNLAVADLITCCILPVKASVHWTNFYSTSLERRCKVELTIVHICVGASLYSLSSIALNRFIGIVSSTQFYKNIYQAKFIVFKLIVIWMIPMSVSILPAFVFGVGQIGFDFHLHTCLPLKEHPTTHVLNDIIIYVLYPLPLFIIVFCYTAILVKVLLHNRRLRKCGVIKHQGNVEDAATRPRKRKGAISQSIALRFSPIEVQITKNLFLVFLAYVLCLTPLAVCTMIPCHVDQNYLRTLVLFNSVINPLIYGFKHPLFRQVFVSILRCRRIPEPSSFLKAISRSVSND</sequence>
<dbReference type="EMBL" id="MRZV01000288">
    <property type="protein sequence ID" value="PIK53409.1"/>
    <property type="molecule type" value="Genomic_DNA"/>
</dbReference>
<feature type="domain" description="G-protein coupled receptors family 1 profile" evidence="11">
    <location>
        <begin position="46"/>
        <end position="318"/>
    </location>
</feature>
<dbReference type="PRINTS" id="PR00237">
    <property type="entry name" value="GPCRRHODOPSN"/>
</dbReference>
<evidence type="ECO:0000256" key="4">
    <source>
        <dbReference type="ARBA" id="ARBA00022989"/>
    </source>
</evidence>
<dbReference type="STRING" id="307972.A0A2G8KZH7"/>
<feature type="transmembrane region" description="Helical" evidence="10">
    <location>
        <begin position="31"/>
        <end position="55"/>
    </location>
</feature>
<dbReference type="PROSITE" id="PS50262">
    <property type="entry name" value="G_PROTEIN_RECEP_F1_2"/>
    <property type="match status" value="1"/>
</dbReference>
<evidence type="ECO:0000313" key="13">
    <source>
        <dbReference type="Proteomes" id="UP000230750"/>
    </source>
</evidence>
<evidence type="ECO:0000256" key="8">
    <source>
        <dbReference type="ARBA" id="ARBA00023224"/>
    </source>
</evidence>
<evidence type="ECO:0000256" key="6">
    <source>
        <dbReference type="ARBA" id="ARBA00023136"/>
    </source>
</evidence>
<dbReference type="Gene3D" id="1.20.1070.10">
    <property type="entry name" value="Rhodopsin 7-helix transmembrane proteins"/>
    <property type="match status" value="1"/>
</dbReference>
<keyword evidence="2" id="KW-1003">Cell membrane</keyword>
<comment type="similarity">
    <text evidence="9">Belongs to the G-protein coupled receptor 1 family.</text>
</comment>
<dbReference type="InterPro" id="IPR017452">
    <property type="entry name" value="GPCR_Rhodpsn_7TM"/>
</dbReference>
<protein>
    <submittedName>
        <fullName evidence="12">Putative alpha-1D adrenergic receptor-like</fullName>
    </submittedName>
</protein>
<organism evidence="12 13">
    <name type="scientific">Stichopus japonicus</name>
    <name type="common">Sea cucumber</name>
    <dbReference type="NCBI Taxonomy" id="307972"/>
    <lineage>
        <taxon>Eukaryota</taxon>
        <taxon>Metazoa</taxon>
        <taxon>Echinodermata</taxon>
        <taxon>Eleutherozoa</taxon>
        <taxon>Echinozoa</taxon>
        <taxon>Holothuroidea</taxon>
        <taxon>Aspidochirotacea</taxon>
        <taxon>Aspidochirotida</taxon>
        <taxon>Stichopodidae</taxon>
        <taxon>Apostichopus</taxon>
    </lineage>
</organism>